<dbReference type="AlphaFoldDB" id="A0A0A0E9A1"/>
<evidence type="ECO:0000256" key="4">
    <source>
        <dbReference type="PIRSR" id="PIRSR039026-1"/>
    </source>
</evidence>
<feature type="binding site" evidence="4">
    <location>
        <position position="159"/>
    </location>
    <ligand>
        <name>substrate</name>
    </ligand>
</feature>
<dbReference type="PIRSF" id="PIRSF039026">
    <property type="entry name" value="SiaP"/>
    <property type="match status" value="1"/>
</dbReference>
<dbReference type="GO" id="GO:0031317">
    <property type="term" value="C:tripartite ATP-independent periplasmic transporter complex"/>
    <property type="evidence" value="ECO:0007669"/>
    <property type="project" value="InterPro"/>
</dbReference>
<dbReference type="GO" id="GO:0042597">
    <property type="term" value="C:periplasmic space"/>
    <property type="evidence" value="ECO:0007669"/>
    <property type="project" value="UniProtKB-SubCell"/>
</dbReference>
<evidence type="ECO:0000256" key="2">
    <source>
        <dbReference type="ARBA" id="ARBA00022729"/>
    </source>
</evidence>
<dbReference type="GO" id="GO:0055085">
    <property type="term" value="P:transmembrane transport"/>
    <property type="evidence" value="ECO:0007669"/>
    <property type="project" value="InterPro"/>
</dbReference>
<dbReference type="InterPro" id="IPR026289">
    <property type="entry name" value="SBP_TakP-like"/>
</dbReference>
<evidence type="ECO:0000256" key="1">
    <source>
        <dbReference type="ARBA" id="ARBA00004418"/>
    </source>
</evidence>
<dbReference type="PROSITE" id="PS51318">
    <property type="entry name" value="TAT"/>
    <property type="match status" value="1"/>
</dbReference>
<evidence type="ECO:0000256" key="6">
    <source>
        <dbReference type="SAM" id="SignalP"/>
    </source>
</evidence>
<dbReference type="InterPro" id="IPR038404">
    <property type="entry name" value="TRAP_DctP_sf"/>
</dbReference>
<evidence type="ECO:0000313" key="7">
    <source>
        <dbReference type="EMBL" id="KGM47566.1"/>
    </source>
</evidence>
<gene>
    <name evidence="7" type="ORF">ATO9_17130</name>
</gene>
<dbReference type="EMBL" id="AQQX01000009">
    <property type="protein sequence ID" value="KGM47566.1"/>
    <property type="molecule type" value="Genomic_DNA"/>
</dbReference>
<dbReference type="Gene3D" id="3.40.190.170">
    <property type="entry name" value="Bacterial extracellular solute-binding protein, family 7"/>
    <property type="match status" value="1"/>
</dbReference>
<dbReference type="GO" id="GO:0046872">
    <property type="term" value="F:metal ion binding"/>
    <property type="evidence" value="ECO:0007669"/>
    <property type="project" value="UniProtKB-KW"/>
</dbReference>
<feature type="binding site" evidence="5">
    <location>
        <position position="216"/>
    </location>
    <ligand>
        <name>substrate</name>
    </ligand>
</feature>
<dbReference type="Proteomes" id="UP000030004">
    <property type="component" value="Unassembled WGS sequence"/>
</dbReference>
<feature type="chain" id="PRO_5001968818" evidence="6">
    <location>
        <begin position="32"/>
        <end position="346"/>
    </location>
</feature>
<proteinExistence type="predicted"/>
<keyword evidence="8" id="KW-1185">Reference proteome</keyword>
<dbReference type="RefSeq" id="WP_043752011.1">
    <property type="nucleotide sequence ID" value="NZ_AQQX01000009.1"/>
</dbReference>
<keyword evidence="5" id="KW-0479">Metal-binding</keyword>
<feature type="binding site" evidence="5">
    <location>
        <position position="242"/>
    </location>
    <ligand>
        <name>substrate</name>
    </ligand>
</feature>
<organism evidence="7 8">
    <name type="scientific">Pseudooceanicola atlanticus</name>
    <dbReference type="NCBI Taxonomy" id="1461694"/>
    <lineage>
        <taxon>Bacteria</taxon>
        <taxon>Pseudomonadati</taxon>
        <taxon>Pseudomonadota</taxon>
        <taxon>Alphaproteobacteria</taxon>
        <taxon>Rhodobacterales</taxon>
        <taxon>Paracoccaceae</taxon>
        <taxon>Pseudooceanicola</taxon>
    </lineage>
</organism>
<evidence type="ECO:0000256" key="5">
    <source>
        <dbReference type="PIRSR" id="PIRSR039026-2"/>
    </source>
</evidence>
<dbReference type="PANTHER" id="PTHR33376">
    <property type="match status" value="1"/>
</dbReference>
<reference evidence="7 8" key="1">
    <citation type="journal article" date="2015" name="Antonie Van Leeuwenhoek">
        <title>Pseudooceanicola atlanticus gen. nov. sp. nov., isolated from surface seawater of the Atlantic Ocean and reclassification of Oceanicola batsensis, Oceanicola marinus, Oceanicola nitratireducens, Oceanicola nanhaiensis, Oceanicola antarcticus and Oceanicola flagellatus, as Pseudooceanicola batsensis comb. nov., Pseudooceanicola marinus comb. nov., Pseudooceanicola nitratireducens comb. nov., Pseudooceanicola nanhaiensis comb. nov., Pseudooceanicola antarcticus comb. nov., and Pseudooceanicola flagellatus comb. nov.</title>
        <authorList>
            <person name="Lai Q."/>
            <person name="Li G."/>
            <person name="Liu X."/>
            <person name="Du Y."/>
            <person name="Sun F."/>
            <person name="Shao Z."/>
        </authorList>
    </citation>
    <scope>NUCLEOTIDE SEQUENCE [LARGE SCALE GENOMIC DNA]</scope>
    <source>
        <strain evidence="7 8">22II-s11g</strain>
    </source>
</reference>
<comment type="subcellular location">
    <subcellularLocation>
        <location evidence="1">Periplasm</location>
    </subcellularLocation>
</comment>
<evidence type="ECO:0000256" key="3">
    <source>
        <dbReference type="ARBA" id="ARBA00022764"/>
    </source>
</evidence>
<evidence type="ECO:0000313" key="8">
    <source>
        <dbReference type="Proteomes" id="UP000030004"/>
    </source>
</evidence>
<dbReference type="Gene3D" id="3.40.190.10">
    <property type="entry name" value="Periplasmic binding protein-like II"/>
    <property type="match status" value="1"/>
</dbReference>
<accession>A0A0A0E9A1</accession>
<feature type="signal peptide" evidence="6">
    <location>
        <begin position="1"/>
        <end position="31"/>
    </location>
</feature>
<dbReference type="STRING" id="1461694.ATO9_17130"/>
<dbReference type="PANTHER" id="PTHR33376:SF5">
    <property type="entry name" value="EXTRACYTOPLASMIC SOLUTE RECEPTOR PROTEIN"/>
    <property type="match status" value="1"/>
</dbReference>
<keyword evidence="2 6" id="KW-0732">Signal</keyword>
<feature type="binding site" evidence="4">
    <location>
        <position position="179"/>
    </location>
    <ligand>
        <name>substrate</name>
    </ligand>
</feature>
<feature type="binding site" evidence="5">
    <location>
        <position position="217"/>
    </location>
    <ligand>
        <name>Na(+)</name>
        <dbReference type="ChEBI" id="CHEBI:29101"/>
    </ligand>
</feature>
<protein>
    <submittedName>
        <fullName evidence="7">C4-dicarboxylate ABC transporter substrate-binding protein</fullName>
    </submittedName>
</protein>
<keyword evidence="3" id="KW-0574">Periplasm</keyword>
<dbReference type="eggNOG" id="COG4663">
    <property type="taxonomic scope" value="Bacteria"/>
</dbReference>
<dbReference type="NCBIfam" id="NF037995">
    <property type="entry name" value="TRAP_S1"/>
    <property type="match status" value="1"/>
</dbReference>
<dbReference type="OrthoDB" id="9769667at2"/>
<comment type="caution">
    <text evidence="7">The sequence shown here is derived from an EMBL/GenBank/DDBJ whole genome shotgun (WGS) entry which is preliminary data.</text>
</comment>
<sequence>MTNTTRRHLLRHAAAGAIAAPAIVAASSVRAQGVTKWRMQALWGGGTTPMMYEEQFCERVKQLTGGSLEITPFAGGQIVPSAQAFDAVRGGAFEMMKTFDGYTAGKIKAHGFSSTVPFGFPEADQYEAWFYERDGLAMAKESYQPAGLTYVAPTVYGEEPIHSKVEIRKIADMNGLKGRFVGLASAVMADFGVSVSPLPTSEVYSALDKGLIDFADRGDIKANYEEGIHEVAKYLILPGVHQPSTATAYVANTGAYSRLDDQQKAALEVAAREVSGALRQNIIVDNGEYLKKYEEAGVEIIDLAEDDVVENRAKAVESWKKAAGDDALAKRMMESQMSLMEELRLL</sequence>
<dbReference type="InterPro" id="IPR006311">
    <property type="entry name" value="TAT_signal"/>
</dbReference>
<dbReference type="InterPro" id="IPR018389">
    <property type="entry name" value="DctP_fam"/>
</dbReference>
<name>A0A0A0E9A1_9RHOB</name>
<dbReference type="Pfam" id="PF03480">
    <property type="entry name" value="DctP"/>
    <property type="match status" value="1"/>
</dbReference>